<keyword evidence="4" id="KW-1185">Reference proteome</keyword>
<dbReference type="Proteomes" id="UP000199120">
    <property type="component" value="Unassembled WGS sequence"/>
</dbReference>
<dbReference type="PANTHER" id="PTHR30466">
    <property type="entry name" value="FLAVIN REDUCTASE"/>
    <property type="match status" value="1"/>
</dbReference>
<accession>A0A1H7JA86</accession>
<evidence type="ECO:0000259" key="2">
    <source>
        <dbReference type="SMART" id="SM00903"/>
    </source>
</evidence>
<dbReference type="AlphaFoldDB" id="A0A1H7JA86"/>
<dbReference type="PANTHER" id="PTHR30466:SF1">
    <property type="entry name" value="FMN REDUCTASE (NADH) RUTF"/>
    <property type="match status" value="1"/>
</dbReference>
<dbReference type="OrthoDB" id="8525727at2"/>
<keyword evidence="1" id="KW-0560">Oxidoreductase</keyword>
<feature type="domain" description="Flavin reductase like" evidence="2">
    <location>
        <begin position="13"/>
        <end position="162"/>
    </location>
</feature>
<evidence type="ECO:0000313" key="4">
    <source>
        <dbReference type="Proteomes" id="UP000199120"/>
    </source>
</evidence>
<dbReference type="GO" id="GO:0006208">
    <property type="term" value="P:pyrimidine nucleobase catabolic process"/>
    <property type="evidence" value="ECO:0007669"/>
    <property type="project" value="TreeGrafter"/>
</dbReference>
<protein>
    <submittedName>
        <fullName evidence="3">4-hydroxyphenylacetate 3-monooxygenase reductase component</fullName>
    </submittedName>
</protein>
<dbReference type="GO" id="GO:0004497">
    <property type="term" value="F:monooxygenase activity"/>
    <property type="evidence" value="ECO:0007669"/>
    <property type="project" value="UniProtKB-KW"/>
</dbReference>
<reference evidence="4" key="1">
    <citation type="submission" date="2016-10" db="EMBL/GenBank/DDBJ databases">
        <authorList>
            <person name="Varghese N."/>
            <person name="Submissions S."/>
        </authorList>
    </citation>
    <scope>NUCLEOTIDE SEQUENCE [LARGE SCALE GENOMIC DNA]</scope>
    <source>
        <strain evidence="4">LMG 26416</strain>
    </source>
</reference>
<proteinExistence type="predicted"/>
<dbReference type="GO" id="GO:0042602">
    <property type="term" value="F:riboflavin reductase (NADPH) activity"/>
    <property type="evidence" value="ECO:0007669"/>
    <property type="project" value="TreeGrafter"/>
</dbReference>
<name>A0A1H7JA86_9BURK</name>
<dbReference type="SUPFAM" id="SSF50475">
    <property type="entry name" value="FMN-binding split barrel"/>
    <property type="match status" value="1"/>
</dbReference>
<gene>
    <name evidence="3" type="ORF">SAMN05192542_103158</name>
</gene>
<dbReference type="GO" id="GO:0010181">
    <property type="term" value="F:FMN binding"/>
    <property type="evidence" value="ECO:0007669"/>
    <property type="project" value="InterPro"/>
</dbReference>
<dbReference type="Pfam" id="PF01613">
    <property type="entry name" value="Flavin_Reduct"/>
    <property type="match status" value="1"/>
</dbReference>
<keyword evidence="3" id="KW-0503">Monooxygenase</keyword>
<dbReference type="SMART" id="SM00903">
    <property type="entry name" value="Flavin_Reduct"/>
    <property type="match status" value="1"/>
</dbReference>
<evidence type="ECO:0000313" key="3">
    <source>
        <dbReference type="EMBL" id="SEK70205.1"/>
    </source>
</evidence>
<dbReference type="Gene3D" id="2.30.110.10">
    <property type="entry name" value="Electron Transport, Fmn-binding Protein, Chain A"/>
    <property type="match status" value="1"/>
</dbReference>
<dbReference type="EMBL" id="FOAJ01000003">
    <property type="protein sequence ID" value="SEK70205.1"/>
    <property type="molecule type" value="Genomic_DNA"/>
</dbReference>
<evidence type="ECO:0000256" key="1">
    <source>
        <dbReference type="ARBA" id="ARBA00023002"/>
    </source>
</evidence>
<dbReference type="InterPro" id="IPR050268">
    <property type="entry name" value="NADH-dep_flavin_reductase"/>
</dbReference>
<dbReference type="RefSeq" id="WP_090544223.1">
    <property type="nucleotide sequence ID" value="NZ_FNSR01000001.1"/>
</dbReference>
<organism evidence="3 4">
    <name type="scientific">Paraburkholderia caballeronis</name>
    <dbReference type="NCBI Taxonomy" id="416943"/>
    <lineage>
        <taxon>Bacteria</taxon>
        <taxon>Pseudomonadati</taxon>
        <taxon>Pseudomonadota</taxon>
        <taxon>Betaproteobacteria</taxon>
        <taxon>Burkholderiales</taxon>
        <taxon>Burkholderiaceae</taxon>
        <taxon>Paraburkholderia</taxon>
    </lineage>
</organism>
<dbReference type="InterPro" id="IPR012349">
    <property type="entry name" value="Split_barrel_FMN-bd"/>
</dbReference>
<sequence length="173" mass="18084">MPTSGRTLFRDAMAHLSAAVNVVTTDGPHGRGGITASAVCSVTDSPPTMLACINRSSALHDVLAGNGAVCINVLPADRQELARHFAGLTGLPMGERFDAGGQCWRAGRLGVPVLVDALASIEGRIVEMKGVGSHSVMFVEVEHIALRGDGDGLIYFGRNFHRLPRTVQPSAAG</sequence>
<dbReference type="STRING" id="416943.SAMN05445871_1853"/>
<dbReference type="InterPro" id="IPR002563">
    <property type="entry name" value="Flavin_Rdtase-like_dom"/>
</dbReference>